<dbReference type="InterPro" id="IPR059215">
    <property type="entry name" value="BRCT2_TopBP1-like"/>
</dbReference>
<organism evidence="17 18">
    <name type="scientific">Sinanodonta woodiana</name>
    <name type="common">Chinese pond mussel</name>
    <name type="synonym">Anodonta woodiana</name>
    <dbReference type="NCBI Taxonomy" id="1069815"/>
    <lineage>
        <taxon>Eukaryota</taxon>
        <taxon>Metazoa</taxon>
        <taxon>Spiralia</taxon>
        <taxon>Lophotrochozoa</taxon>
        <taxon>Mollusca</taxon>
        <taxon>Bivalvia</taxon>
        <taxon>Autobranchia</taxon>
        <taxon>Heteroconchia</taxon>
        <taxon>Palaeoheterodonta</taxon>
        <taxon>Unionida</taxon>
        <taxon>Unionoidea</taxon>
        <taxon>Unionidae</taxon>
        <taxon>Unioninae</taxon>
        <taxon>Sinanodonta</taxon>
    </lineage>
</organism>
<evidence type="ECO:0000256" key="4">
    <source>
        <dbReference type="ARBA" id="ARBA00004647"/>
    </source>
</evidence>
<dbReference type="CDD" id="cd17738">
    <property type="entry name" value="BRCT_TopBP1_rpt7"/>
    <property type="match status" value="1"/>
</dbReference>
<evidence type="ECO:0000256" key="12">
    <source>
        <dbReference type="ARBA" id="ARBA00023212"/>
    </source>
</evidence>
<evidence type="ECO:0000256" key="6">
    <source>
        <dbReference type="ARBA" id="ARBA00022490"/>
    </source>
</evidence>
<dbReference type="CDD" id="cd18434">
    <property type="entry name" value="BRCT_TopBP1_rpt5"/>
    <property type="match status" value="1"/>
</dbReference>
<dbReference type="GO" id="GO:0000922">
    <property type="term" value="C:spindle pole"/>
    <property type="evidence" value="ECO:0007669"/>
    <property type="project" value="UniProtKB-SubCell"/>
</dbReference>
<evidence type="ECO:0000256" key="3">
    <source>
        <dbReference type="ARBA" id="ARBA00004300"/>
    </source>
</evidence>
<reference evidence="17 18" key="1">
    <citation type="submission" date="2024-11" db="EMBL/GenBank/DDBJ databases">
        <title>Chromosome-level genome assembly of the freshwater bivalve Anodonta woodiana.</title>
        <authorList>
            <person name="Chen X."/>
        </authorList>
    </citation>
    <scope>NUCLEOTIDE SEQUENCE [LARGE SCALE GENOMIC DNA]</scope>
    <source>
        <strain evidence="17">MN2024</strain>
        <tissue evidence="17">Gills</tissue>
    </source>
</reference>
<feature type="domain" description="BRCT" evidence="16">
    <location>
        <begin position="1009"/>
        <end position="1100"/>
    </location>
</feature>
<feature type="compositionally biased region" description="Basic and acidic residues" evidence="15">
    <location>
        <begin position="1127"/>
        <end position="1160"/>
    </location>
</feature>
<dbReference type="Proteomes" id="UP001634394">
    <property type="component" value="Unassembled WGS sequence"/>
</dbReference>
<keyword evidence="6" id="KW-0963">Cytoplasm</keyword>
<dbReference type="FunFam" id="3.40.50.10190:FF:000018">
    <property type="entry name" value="DNA topoisomerase 2-binding protein 1"/>
    <property type="match status" value="1"/>
</dbReference>
<evidence type="ECO:0000256" key="5">
    <source>
        <dbReference type="ARBA" id="ARBA00022454"/>
    </source>
</evidence>
<dbReference type="CDD" id="cd17728">
    <property type="entry name" value="BRCT_TopBP1_rpt8"/>
    <property type="match status" value="1"/>
</dbReference>
<dbReference type="GO" id="GO:0005813">
    <property type="term" value="C:centrosome"/>
    <property type="evidence" value="ECO:0007669"/>
    <property type="project" value="UniProtKB-SubCell"/>
</dbReference>
<keyword evidence="12" id="KW-0206">Cytoskeleton</keyword>
<evidence type="ECO:0000256" key="15">
    <source>
        <dbReference type="SAM" id="MobiDB-lite"/>
    </source>
</evidence>
<feature type="region of interest" description="Disordered" evidence="15">
    <location>
        <begin position="429"/>
        <end position="487"/>
    </location>
</feature>
<accession>A0ABD3THK1</accession>
<dbReference type="InterPro" id="IPR036420">
    <property type="entry name" value="BRCT_dom_sf"/>
</dbReference>
<dbReference type="Pfam" id="PF00533">
    <property type="entry name" value="BRCT"/>
    <property type="match status" value="4"/>
</dbReference>
<comment type="subcellular location">
    <subcellularLocation>
        <location evidence="2">Chromosome</location>
    </subcellularLocation>
    <subcellularLocation>
        <location evidence="3">Cytoplasm</location>
        <location evidence="3">Cytoskeleton</location>
        <location evidence="3">Microtubule organizing center</location>
        <location evidence="3">Centrosome</location>
    </subcellularLocation>
    <subcellularLocation>
        <location evidence="4">Cytoplasm</location>
        <location evidence="4">Cytoskeleton</location>
        <location evidence="4">Spindle pole</location>
    </subcellularLocation>
    <subcellularLocation>
        <location evidence="1">Nucleus</location>
    </subcellularLocation>
</comment>
<feature type="compositionally biased region" description="Basic and acidic residues" evidence="15">
    <location>
        <begin position="839"/>
        <end position="866"/>
    </location>
</feature>
<evidence type="ECO:0000256" key="2">
    <source>
        <dbReference type="ARBA" id="ARBA00004286"/>
    </source>
</evidence>
<comment type="caution">
    <text evidence="17">The sequence shown here is derived from an EMBL/GenBank/DDBJ whole genome shotgun (WGS) entry which is preliminary data.</text>
</comment>
<feature type="domain" description="BRCT" evidence="16">
    <location>
        <begin position="626"/>
        <end position="733"/>
    </location>
</feature>
<dbReference type="FunFam" id="3.40.50.10190:FF:000021">
    <property type="entry name" value="DNA topoisomerase II binding protein 1"/>
    <property type="match status" value="1"/>
</dbReference>
<evidence type="ECO:0000256" key="8">
    <source>
        <dbReference type="ARBA" id="ARBA00022737"/>
    </source>
</evidence>
<dbReference type="FunFam" id="3.40.50.10190:FF:000023">
    <property type="entry name" value="DNA topoisomerase II binding protein 1"/>
    <property type="match status" value="1"/>
</dbReference>
<feature type="compositionally biased region" description="Basic and acidic residues" evidence="15">
    <location>
        <begin position="1372"/>
        <end position="1390"/>
    </location>
</feature>
<keyword evidence="13" id="KW-0539">Nucleus</keyword>
<feature type="region of interest" description="Disordered" evidence="15">
    <location>
        <begin position="839"/>
        <end position="867"/>
    </location>
</feature>
<keyword evidence="5" id="KW-0158">Chromosome</keyword>
<dbReference type="SUPFAM" id="SSF52113">
    <property type="entry name" value="BRCT domain"/>
    <property type="match status" value="6"/>
</dbReference>
<dbReference type="CDD" id="cd17749">
    <property type="entry name" value="BRCT_TopBP1_rpt4"/>
    <property type="match status" value="1"/>
</dbReference>
<feature type="domain" description="BRCT" evidence="16">
    <location>
        <begin position="179"/>
        <end position="268"/>
    </location>
</feature>
<feature type="domain" description="BRCT" evidence="16">
    <location>
        <begin position="104"/>
        <end position="155"/>
    </location>
</feature>
<dbReference type="PROSITE" id="PS50172">
    <property type="entry name" value="BRCT"/>
    <property type="match status" value="7"/>
</dbReference>
<keyword evidence="9" id="KW-0227">DNA damage</keyword>
<dbReference type="GO" id="GO:0006281">
    <property type="term" value="P:DNA repair"/>
    <property type="evidence" value="ECO:0007669"/>
    <property type="project" value="UniProtKB-KW"/>
</dbReference>
<keyword evidence="10" id="KW-0238">DNA-binding</keyword>
<dbReference type="InterPro" id="IPR049936">
    <property type="entry name" value="TopBP1_BRCT_8"/>
</dbReference>
<feature type="domain" description="BRCT" evidence="16">
    <location>
        <begin position="340"/>
        <end position="430"/>
    </location>
</feature>
<dbReference type="CDD" id="cd17718">
    <property type="entry name" value="BRCT_TopBP1_rpt3"/>
    <property type="match status" value="1"/>
</dbReference>
<feature type="domain" description="BRCT" evidence="16">
    <location>
        <begin position="545"/>
        <end position="630"/>
    </location>
</feature>
<dbReference type="PANTHER" id="PTHR13561">
    <property type="entry name" value="DNA REPLICATION REGULATOR DPB11-RELATED"/>
    <property type="match status" value="1"/>
</dbReference>
<evidence type="ECO:0000256" key="10">
    <source>
        <dbReference type="ARBA" id="ARBA00023125"/>
    </source>
</evidence>
<evidence type="ECO:0000256" key="14">
    <source>
        <dbReference type="ARBA" id="ARBA00061360"/>
    </source>
</evidence>
<evidence type="ECO:0000256" key="13">
    <source>
        <dbReference type="ARBA" id="ARBA00023242"/>
    </source>
</evidence>
<dbReference type="FunFam" id="3.40.50.10190:FF:000029">
    <property type="entry name" value="DNA topoisomerase II binding protein 1"/>
    <property type="match status" value="1"/>
</dbReference>
<dbReference type="CDD" id="cd17727">
    <property type="entry name" value="BRCT_TopBP1_rpt6"/>
    <property type="match status" value="1"/>
</dbReference>
<sequence length="1652" mass="185452">MKTSRLSILFRQCLIAEKFNPVWFTEKQCLEIKQKEKNSIFIFEDFLGDAFVHLSNLKFRILGPQCILTSTACKKEIPRGLTPIFNLAMKDLLVCCTSVDIHCRDEIYQKVRWMGGNVTKDFMMGVTHLVAGEVGSKKYQVAADLGLPIMLPTWVNTVWETSRKEAKHIHALDEQFQGLKCPIFYGLVVTVSGLSSDERKEAKKLIEKEGGTYSGEMKMNHTTHLIINEAKGQKYEFAKKWNMCIIKTEWLYDSVEKGYCQKAENYPVDSREPGHQSVKTSTPERASLTGKEIGDISNISAISMMQINETRCNDNTFSSSSTSMNYHDPFKGLDVASVPEGDFFLDSCKIYLSGFQGQAMDKLRKIINAGGATRFSQINENLTHAVIGEKISKDIELLKHLSTRPHAVTVQWLIDCFKQRKHLSEIDYVSPEFPPLNPTSPKLKRDTHLSKPRLNSKGASSDGETNKGHSLKVEEKQEIEEEEEAEMEDIMSQYLVQPKLTAESGEVTAVENKSAIHAGQVQVQVMEEDMTQDPEQTIEPDGDESSKGIFNKKTFVIYGFEDEAMAELAVFIVDNAGVVVHQNFRPIPDYAVVPIDGFPVERTVKDVVTNAWLQMCIERDMLLPVDGNPLFQPIEFNIDGNPLADCVLSISGIAGVERDCLVHIAELLGATCQEYFVRVARSNFKASTHLIVNAPEGSKFEAAKKWNIPAVSRDWLFACAKSGINEPEENYLIENVLQNNDQCMDQSEPSKQTDNQSKGRSKSLSNEEANVSVNKLEEDSASKENVNQQETILNQEMDDFTTNEDALLAEIKLDNFSVDTNASVDRTKMNNLSVHEVDKKNKDQENVKNRSAIKELPSDFANHKDQSVSSEIRNSCEAMSSTSQKENRTVVKNLKESTPLHNRIKELQVREADRKPRSPATQALLGIVTPSKFLDPNKPYKPDFDVNDFLKAIETPPEVKAKMSSRRKFSEPLGELIERHLDIMVERSEQMTRQMSQSQMDEVDGSMPHIDKPLKGVVISVSKKLCSKQAEYNDIVSELGGDYMWTYGSTCTHFIFQGKTNDTSKEFKVAKEHKKIIVSPFWLQMCKEQNARVDESLFPHNYNPNLSLSVVKKLETPKSTRRTARLARVERVDNHDTKGDHSTENKESKKAEKPIIESEKVSALAANQVTENSKAGGDAAASENETKGSYEMREVLSRQLENIMAASKGTNSGSKRRMKRTNSSGQFNISGETPGSTENRPSSRQIRRTQEDTPKSSKRQIRSTGHMSDSNPDTMPSQSLQVVWDDPIGRLEKEKLAHKLQRACSPTQEVDSLAEALDIPPDAQYSDGEQDMDTTIPQFGEHGNGETNGQKDEPHRTPTPEAPSLDFPMPKTHKEVTPPKPVEPMKEEKKKSKAPPVFLFSGISPEERTAYGALIEQIGGKVLDCVNFDPICTHLIVGTPARNEKFLACVASGKWVLHKSYLEACREQNTFIQEDLFEWGGEGTMSLLSDQNSKEAKLAKAAHHWRIKIQEARQIMSKSYGAFQNWKVILCLGNGKEANFRRLLEAGGATVFNKRPPFTKDIDATHVFLELATANLSQMDLEHLAASAAICVRPEFIPAQLMDIQAPDPTEYCPSQILVLRKNIQTEKPPGRKRRNTPASDESGKLKRTRQR</sequence>
<dbReference type="EMBL" id="JBJQND010000018">
    <property type="protein sequence ID" value="KAL3835828.1"/>
    <property type="molecule type" value="Genomic_DNA"/>
</dbReference>
<protein>
    <recommendedName>
        <fullName evidence="16">BRCT domain-containing protein</fullName>
    </recommendedName>
</protein>
<feature type="compositionally biased region" description="Polar residues" evidence="15">
    <location>
        <begin position="1262"/>
        <end position="1279"/>
    </location>
</feature>
<evidence type="ECO:0000256" key="11">
    <source>
        <dbReference type="ARBA" id="ARBA00023204"/>
    </source>
</evidence>
<dbReference type="GO" id="GO:0005634">
    <property type="term" value="C:nucleus"/>
    <property type="evidence" value="ECO:0007669"/>
    <property type="project" value="UniProtKB-SubCell"/>
</dbReference>
<evidence type="ECO:0000313" key="17">
    <source>
        <dbReference type="EMBL" id="KAL3835828.1"/>
    </source>
</evidence>
<feature type="region of interest" description="Disordered" evidence="15">
    <location>
        <begin position="1117"/>
        <end position="1190"/>
    </location>
</feature>
<evidence type="ECO:0000259" key="16">
    <source>
        <dbReference type="PROSITE" id="PS50172"/>
    </source>
</evidence>
<feature type="compositionally biased region" description="Acidic residues" evidence="15">
    <location>
        <begin position="477"/>
        <end position="487"/>
    </location>
</feature>
<keyword evidence="7" id="KW-0597">Phosphoprotein</keyword>
<dbReference type="Pfam" id="PF12738">
    <property type="entry name" value="PTCB-BRCT"/>
    <property type="match status" value="2"/>
</dbReference>
<dbReference type="InterPro" id="IPR001357">
    <property type="entry name" value="BRCT_dom"/>
</dbReference>
<dbReference type="CDD" id="cd17731">
    <property type="entry name" value="BRCT_TopBP1_rpt2_like"/>
    <property type="match status" value="1"/>
</dbReference>
<feature type="domain" description="BRCT" evidence="16">
    <location>
        <begin position="1397"/>
        <end position="1479"/>
    </location>
</feature>
<keyword evidence="18" id="KW-1185">Reference proteome</keyword>
<feature type="region of interest" description="Disordered" evidence="15">
    <location>
        <begin position="1623"/>
        <end position="1652"/>
    </location>
</feature>
<keyword evidence="8" id="KW-0677">Repeat</keyword>
<feature type="region of interest" description="Disordered" evidence="15">
    <location>
        <begin position="1322"/>
        <end position="1393"/>
    </location>
</feature>
<name>A0ABD3THK1_SINWO</name>
<gene>
    <name evidence="17" type="ORF">ACJMK2_021298</name>
</gene>
<dbReference type="Gene3D" id="3.40.50.10190">
    <property type="entry name" value="BRCT domain"/>
    <property type="match status" value="9"/>
</dbReference>
<evidence type="ECO:0000256" key="7">
    <source>
        <dbReference type="ARBA" id="ARBA00022553"/>
    </source>
</evidence>
<feature type="compositionally biased region" description="Basic and acidic residues" evidence="15">
    <location>
        <begin position="1349"/>
        <end position="1358"/>
    </location>
</feature>
<evidence type="ECO:0000256" key="9">
    <source>
        <dbReference type="ARBA" id="ARBA00022763"/>
    </source>
</evidence>
<comment type="similarity">
    <text evidence="14">Belongs to the TOPBP1 family.</text>
</comment>
<evidence type="ECO:0000313" key="18">
    <source>
        <dbReference type="Proteomes" id="UP001634394"/>
    </source>
</evidence>
<dbReference type="GO" id="GO:0003677">
    <property type="term" value="F:DNA binding"/>
    <property type="evidence" value="ECO:0007669"/>
    <property type="project" value="UniProtKB-KW"/>
</dbReference>
<dbReference type="GO" id="GO:0005694">
    <property type="term" value="C:chromosome"/>
    <property type="evidence" value="ECO:0007669"/>
    <property type="project" value="UniProtKB-SubCell"/>
</dbReference>
<dbReference type="InterPro" id="IPR057595">
    <property type="entry name" value="TopB1_SLF1_BRCT"/>
</dbReference>
<feature type="compositionally biased region" description="Polar residues" evidence="15">
    <location>
        <begin position="1221"/>
        <end position="1244"/>
    </location>
</feature>
<dbReference type="FunFam" id="3.40.50.10190:FF:000010">
    <property type="entry name" value="DNA topoisomerase II binding protein 1"/>
    <property type="match status" value="1"/>
</dbReference>
<dbReference type="Pfam" id="PF23294">
    <property type="entry name" value="BRCT_TopB1_SLF1"/>
    <property type="match status" value="1"/>
</dbReference>
<dbReference type="FunFam" id="3.40.50.10190:FF:000020">
    <property type="entry name" value="DNA topoisomerase II binding protein 1"/>
    <property type="match status" value="1"/>
</dbReference>
<dbReference type="PANTHER" id="PTHR13561:SF20">
    <property type="entry name" value="DNA TOPOISOMERASE 2-BINDING PROTEIN 1"/>
    <property type="match status" value="1"/>
</dbReference>
<feature type="region of interest" description="Disordered" evidence="15">
    <location>
        <begin position="1205"/>
        <end position="1279"/>
    </location>
</feature>
<evidence type="ECO:0000256" key="1">
    <source>
        <dbReference type="ARBA" id="ARBA00004123"/>
    </source>
</evidence>
<dbReference type="InterPro" id="IPR049542">
    <property type="entry name" value="TopBP1-like_BRCT0"/>
</dbReference>
<dbReference type="Pfam" id="PF21298">
    <property type="entry name" value="TopBP1_BRCT0"/>
    <property type="match status" value="1"/>
</dbReference>
<dbReference type="SMART" id="SM00292">
    <property type="entry name" value="BRCT"/>
    <property type="match status" value="7"/>
</dbReference>
<feature type="compositionally biased region" description="Polar residues" evidence="15">
    <location>
        <begin position="743"/>
        <end position="773"/>
    </location>
</feature>
<feature type="region of interest" description="Disordered" evidence="15">
    <location>
        <begin position="743"/>
        <end position="786"/>
    </location>
</feature>
<feature type="compositionally biased region" description="Basic and acidic residues" evidence="15">
    <location>
        <begin position="464"/>
        <end position="476"/>
    </location>
</feature>
<keyword evidence="11" id="KW-0234">DNA repair</keyword>
<proteinExistence type="inferred from homology"/>